<dbReference type="Proteomes" id="UP000610966">
    <property type="component" value="Unassembled WGS sequence"/>
</dbReference>
<dbReference type="InterPro" id="IPR011037">
    <property type="entry name" value="Pyrv_Knase-like_insert_dom_sf"/>
</dbReference>
<dbReference type="PROSITE" id="PS51340">
    <property type="entry name" value="MOSC"/>
    <property type="match status" value="1"/>
</dbReference>
<accession>A0A8J3R560</accession>
<name>A0A8J3R560_9ACTN</name>
<sequence>MFLGHVAELWRHPVKSMRGDRLPQVAVTEGFGVPGDRGWALRDEKAGEIRGAKKITSLLRFHARYLTEPAGASTPPVEITFPDGTTMTSDDERIDEALSEALGRQVSLWPRRPADDHDHYRRASRLNEQELREQLGLDPDEPIPDYSKLPASVMSQLRGYATPRGTYFDALPLSLLTTTSMGSLGEMTPDAVIDSRRFRKNIIVEGAPALAGFPEFDWVGRRLRIGTVLVEVVMPISRCVMVVLPQADLPHDRPILRSLVKHTDMNFGVYLRVIEPGEISEGDPVELC</sequence>
<gene>
    <name evidence="2" type="ORF">Mth01_02840</name>
</gene>
<comment type="caution">
    <text evidence="2">The sequence shown here is derived from an EMBL/GenBank/DDBJ whole genome shotgun (WGS) entry which is preliminary data.</text>
</comment>
<proteinExistence type="predicted"/>
<dbReference type="Pfam" id="PF03473">
    <property type="entry name" value="MOSC"/>
    <property type="match status" value="1"/>
</dbReference>
<evidence type="ECO:0000259" key="1">
    <source>
        <dbReference type="PROSITE" id="PS51340"/>
    </source>
</evidence>
<dbReference type="GO" id="GO:0030170">
    <property type="term" value="F:pyridoxal phosphate binding"/>
    <property type="evidence" value="ECO:0007669"/>
    <property type="project" value="InterPro"/>
</dbReference>
<dbReference type="SUPFAM" id="SSF50800">
    <property type="entry name" value="PK beta-barrel domain-like"/>
    <property type="match status" value="1"/>
</dbReference>
<protein>
    <submittedName>
        <fullName evidence="2">GTP-binding protein</fullName>
    </submittedName>
</protein>
<dbReference type="InterPro" id="IPR005302">
    <property type="entry name" value="MoCF_Sase_C"/>
</dbReference>
<dbReference type="InterPro" id="IPR005303">
    <property type="entry name" value="MOCOS_middle"/>
</dbReference>
<dbReference type="Gene3D" id="2.40.33.20">
    <property type="entry name" value="PK beta-barrel domain-like"/>
    <property type="match status" value="1"/>
</dbReference>
<keyword evidence="3" id="KW-1185">Reference proteome</keyword>
<dbReference type="AlphaFoldDB" id="A0A8J3R560"/>
<reference evidence="2" key="1">
    <citation type="submission" date="2021-01" db="EMBL/GenBank/DDBJ databases">
        <title>Whole genome shotgun sequence of Sphaerimonospora thailandensis NBRC 107569.</title>
        <authorList>
            <person name="Komaki H."/>
            <person name="Tamura T."/>
        </authorList>
    </citation>
    <scope>NUCLEOTIDE SEQUENCE</scope>
    <source>
        <strain evidence="2">NBRC 107569</strain>
    </source>
</reference>
<dbReference type="GO" id="GO:0030151">
    <property type="term" value="F:molybdenum ion binding"/>
    <property type="evidence" value="ECO:0007669"/>
    <property type="project" value="InterPro"/>
</dbReference>
<dbReference type="RefSeq" id="WP_204009986.1">
    <property type="nucleotide sequence ID" value="NZ_BOOG01000004.1"/>
</dbReference>
<organism evidence="2 3">
    <name type="scientific">Sphaerimonospora thailandensis</name>
    <dbReference type="NCBI Taxonomy" id="795644"/>
    <lineage>
        <taxon>Bacteria</taxon>
        <taxon>Bacillati</taxon>
        <taxon>Actinomycetota</taxon>
        <taxon>Actinomycetes</taxon>
        <taxon>Streptosporangiales</taxon>
        <taxon>Streptosporangiaceae</taxon>
        <taxon>Sphaerimonospora</taxon>
    </lineage>
</organism>
<dbReference type="EMBL" id="BOOG01000004">
    <property type="protein sequence ID" value="GIH68031.1"/>
    <property type="molecule type" value="Genomic_DNA"/>
</dbReference>
<dbReference type="Pfam" id="PF03476">
    <property type="entry name" value="MOSC_N"/>
    <property type="match status" value="1"/>
</dbReference>
<dbReference type="GO" id="GO:0003824">
    <property type="term" value="F:catalytic activity"/>
    <property type="evidence" value="ECO:0007669"/>
    <property type="project" value="InterPro"/>
</dbReference>
<feature type="domain" description="MOSC" evidence="1">
    <location>
        <begin position="124"/>
        <end position="288"/>
    </location>
</feature>
<evidence type="ECO:0000313" key="2">
    <source>
        <dbReference type="EMBL" id="GIH68031.1"/>
    </source>
</evidence>
<evidence type="ECO:0000313" key="3">
    <source>
        <dbReference type="Proteomes" id="UP000610966"/>
    </source>
</evidence>